<evidence type="ECO:0000256" key="3">
    <source>
        <dbReference type="ARBA" id="ARBA00022691"/>
    </source>
</evidence>
<reference evidence="7" key="1">
    <citation type="journal article" date="2018" name="J. Ind. Microbiol. Biotechnol.">
        <title>Genome mining reveals uncommon alkylpyrones as type III PKS products from myxobacteria.</title>
        <authorList>
            <person name="Hug J.J."/>
            <person name="Panter F."/>
            <person name="Krug D."/>
            <person name="Muller R."/>
        </authorList>
    </citation>
    <scope>NUCLEOTIDE SEQUENCE</scope>
    <source>
        <strain evidence="7">MCy8408</strain>
    </source>
</reference>
<dbReference type="PROSITE" id="PS51683">
    <property type="entry name" value="SAM_OMT_II"/>
    <property type="match status" value="1"/>
</dbReference>
<dbReference type="SUPFAM" id="SSF46785">
    <property type="entry name" value="Winged helix' DNA-binding domain"/>
    <property type="match status" value="1"/>
</dbReference>
<keyword evidence="3" id="KW-0949">S-adenosyl-L-methionine</keyword>
<dbReference type="InterPro" id="IPR001077">
    <property type="entry name" value="COMT_C"/>
</dbReference>
<name>A0A3Q8IBJ4_9BACT</name>
<feature type="domain" description="O-methyltransferase dimerisation" evidence="6">
    <location>
        <begin position="28"/>
        <end position="102"/>
    </location>
</feature>
<dbReference type="GO" id="GO:0008171">
    <property type="term" value="F:O-methyltransferase activity"/>
    <property type="evidence" value="ECO:0007669"/>
    <property type="project" value="InterPro"/>
</dbReference>
<dbReference type="InterPro" id="IPR012967">
    <property type="entry name" value="COMT_dimerisation"/>
</dbReference>
<evidence type="ECO:0000313" key="7">
    <source>
        <dbReference type="EMBL" id="AYM52759.1"/>
    </source>
</evidence>
<dbReference type="Pfam" id="PF00891">
    <property type="entry name" value="Methyltransf_2"/>
    <property type="match status" value="1"/>
</dbReference>
<feature type="domain" description="O-methyltransferase C-terminal" evidence="5">
    <location>
        <begin position="147"/>
        <end position="326"/>
    </location>
</feature>
<keyword evidence="2 7" id="KW-0808">Transferase</keyword>
<organism evidence="7">
    <name type="scientific">Archangium disciforme</name>
    <dbReference type="NCBI Taxonomy" id="38"/>
    <lineage>
        <taxon>Bacteria</taxon>
        <taxon>Pseudomonadati</taxon>
        <taxon>Myxococcota</taxon>
        <taxon>Myxococcia</taxon>
        <taxon>Myxococcales</taxon>
        <taxon>Cystobacterineae</taxon>
        <taxon>Archangiaceae</taxon>
        <taxon>Archangium</taxon>
    </lineage>
</organism>
<dbReference type="CDD" id="cd02440">
    <property type="entry name" value="AdoMet_MTases"/>
    <property type="match status" value="1"/>
</dbReference>
<dbReference type="AlphaFoldDB" id="A0A3Q8IBJ4"/>
<dbReference type="GO" id="GO:0032259">
    <property type="term" value="P:methylation"/>
    <property type="evidence" value="ECO:0007669"/>
    <property type="project" value="UniProtKB-KW"/>
</dbReference>
<dbReference type="Gene3D" id="3.40.50.150">
    <property type="entry name" value="Vaccinia Virus protein VP39"/>
    <property type="match status" value="1"/>
</dbReference>
<accession>A0A3Q8IBJ4</accession>
<dbReference type="SUPFAM" id="SSF53335">
    <property type="entry name" value="S-adenosyl-L-methionine-dependent methyltransferases"/>
    <property type="match status" value="1"/>
</dbReference>
<dbReference type="Pfam" id="PF08100">
    <property type="entry name" value="Dimerisation"/>
    <property type="match status" value="1"/>
</dbReference>
<dbReference type="InterPro" id="IPR016461">
    <property type="entry name" value="COMT-like"/>
</dbReference>
<feature type="active site" description="Proton acceptor" evidence="4">
    <location>
        <position position="254"/>
    </location>
</feature>
<dbReference type="PANTHER" id="PTHR43712">
    <property type="entry name" value="PUTATIVE (AFU_ORTHOLOGUE AFUA_4G14580)-RELATED"/>
    <property type="match status" value="1"/>
</dbReference>
<keyword evidence="1 7" id="KW-0489">Methyltransferase</keyword>
<evidence type="ECO:0000259" key="6">
    <source>
        <dbReference type="Pfam" id="PF08100"/>
    </source>
</evidence>
<evidence type="ECO:0000259" key="5">
    <source>
        <dbReference type="Pfam" id="PF00891"/>
    </source>
</evidence>
<dbReference type="EMBL" id="MH908883">
    <property type="protein sequence ID" value="AYM52759.1"/>
    <property type="molecule type" value="Genomic_DNA"/>
</dbReference>
<dbReference type="InterPro" id="IPR036390">
    <property type="entry name" value="WH_DNA-bd_sf"/>
</dbReference>
<protein>
    <submittedName>
        <fullName evidence="7">Methyltransferase type 12</fullName>
    </submittedName>
</protein>
<evidence type="ECO:0000256" key="1">
    <source>
        <dbReference type="ARBA" id="ARBA00022603"/>
    </source>
</evidence>
<dbReference type="GO" id="GO:0046983">
    <property type="term" value="F:protein dimerization activity"/>
    <property type="evidence" value="ECO:0007669"/>
    <property type="project" value="InterPro"/>
</dbReference>
<dbReference type="PANTHER" id="PTHR43712:SF2">
    <property type="entry name" value="O-METHYLTRANSFERASE CICE"/>
    <property type="match status" value="1"/>
</dbReference>
<dbReference type="Gene3D" id="1.10.10.10">
    <property type="entry name" value="Winged helix-like DNA-binding domain superfamily/Winged helix DNA-binding domain"/>
    <property type="match status" value="1"/>
</dbReference>
<sequence>MRLGLKADNLLERVADWFNLAPQPLAHAFFGMMASRTLMAGVRLGVYAALAEGAAPAEVLAERLRLSPEGTRTLLEALVACEAVERQRDGRYRLAPRAKRWLDPRSPKYVGAFLEFNYAQWDWWSQLEGVVRSGQAVDIHHFAPDDARWRDYIHAMHQLARLAAPEVAAAIPLPRGAKRLLDLGGAHGWYAAELCLRHRGLKATVLDLEGSARVGRDIITSAGLSHLVTHREGDLLTAELGGPYDAVLLFQVMHHLSPAQNVALLRRVRGALGARGTLAVLEYLREDIQDPASSAPLIGLHYFLTSGAAAYTPAEVEGFLDDAGFRIEQARPIRHLPLQTLLLARPD</sequence>
<dbReference type="InterPro" id="IPR029063">
    <property type="entry name" value="SAM-dependent_MTases_sf"/>
</dbReference>
<evidence type="ECO:0000256" key="4">
    <source>
        <dbReference type="PIRSR" id="PIRSR005739-1"/>
    </source>
</evidence>
<evidence type="ECO:0000256" key="2">
    <source>
        <dbReference type="ARBA" id="ARBA00022679"/>
    </source>
</evidence>
<dbReference type="PIRSF" id="PIRSF005739">
    <property type="entry name" value="O-mtase"/>
    <property type="match status" value="1"/>
</dbReference>
<proteinExistence type="predicted"/>
<dbReference type="InterPro" id="IPR036388">
    <property type="entry name" value="WH-like_DNA-bd_sf"/>
</dbReference>